<comment type="caution">
    <text evidence="2">The sequence shown here is derived from an EMBL/GenBank/DDBJ whole genome shotgun (WGS) entry which is preliminary data.</text>
</comment>
<dbReference type="GO" id="GO:0045053">
    <property type="term" value="P:protein retention in Golgi apparatus"/>
    <property type="evidence" value="ECO:0007669"/>
    <property type="project" value="TreeGrafter"/>
</dbReference>
<keyword evidence="3" id="KW-1185">Reference proteome</keyword>
<dbReference type="Proteomes" id="UP001054945">
    <property type="component" value="Unassembled WGS sequence"/>
</dbReference>
<dbReference type="AlphaFoldDB" id="A0AAV4WYS6"/>
<dbReference type="PANTHER" id="PTHR16166">
    <property type="entry name" value="VACUOLAR PROTEIN SORTING-ASSOCIATED PROTEIN VPS13"/>
    <property type="match status" value="1"/>
</dbReference>
<proteinExistence type="inferred from homology"/>
<comment type="similarity">
    <text evidence="1">Belongs to the VPS13 family.</text>
</comment>
<reference evidence="2 3" key="1">
    <citation type="submission" date="2021-06" db="EMBL/GenBank/DDBJ databases">
        <title>Caerostris extrusa draft genome.</title>
        <authorList>
            <person name="Kono N."/>
            <person name="Arakawa K."/>
        </authorList>
    </citation>
    <scope>NUCLEOTIDE SEQUENCE [LARGE SCALE GENOMIC DNA]</scope>
</reference>
<protein>
    <submittedName>
        <fullName evidence="2">Vacuolar protein sorting-associated protein 13C</fullName>
    </submittedName>
</protein>
<dbReference type="EMBL" id="BPLR01016934">
    <property type="protein sequence ID" value="GIY87399.1"/>
    <property type="molecule type" value="Genomic_DNA"/>
</dbReference>
<accession>A0AAV4WYS6</accession>
<gene>
    <name evidence="2" type="primary">VPS13C</name>
    <name evidence="2" type="ORF">CEXT_809861</name>
</gene>
<sequence length="445" mass="49536">MHLNVDLKSPYFVIPEHGSFATGGSVIVLDTGRLTVNTDLQSDVPEESTKMEAEERLYDRFNMALSDIQVLFSDSGEEWRAAKQASESEMHLIPKAKVTVVFSNSKKLNISVPSLKLNLSDRRISLIADFLQNIPFPKSKSESQVLSSSPSEYHLCSHALREPSGADLKDVWKSLHRKQNAKKLVTEPERPNRLLNVMQRSLSASDHSDEEEPGGAAERWARIIDLPGFEDNVSASNYIRILFRLVAGEVSIHLARSSDLTDKPYLMLRAEKLCVDAAHMVYGPALQASLHRIQLVDKLHKGSSGEYLELISSDNAADMVTVLYRKNSKSHFHQVEHSLVIDVSTLSMAFHREAFVTLARFLQYVAAKLKPKSSSIRFSSMLKPTDLVLADSSDPPVPPGATKFSISARLNALHVRLCDTDLELADLKVAGLETDYVLKANENLF</sequence>
<evidence type="ECO:0000313" key="2">
    <source>
        <dbReference type="EMBL" id="GIY87399.1"/>
    </source>
</evidence>
<dbReference type="GO" id="GO:0006623">
    <property type="term" value="P:protein targeting to vacuole"/>
    <property type="evidence" value="ECO:0007669"/>
    <property type="project" value="TreeGrafter"/>
</dbReference>
<evidence type="ECO:0000313" key="3">
    <source>
        <dbReference type="Proteomes" id="UP001054945"/>
    </source>
</evidence>
<dbReference type="InterPro" id="IPR026847">
    <property type="entry name" value="VPS13"/>
</dbReference>
<organism evidence="2 3">
    <name type="scientific">Caerostris extrusa</name>
    <name type="common">Bark spider</name>
    <name type="synonym">Caerostris bankana</name>
    <dbReference type="NCBI Taxonomy" id="172846"/>
    <lineage>
        <taxon>Eukaryota</taxon>
        <taxon>Metazoa</taxon>
        <taxon>Ecdysozoa</taxon>
        <taxon>Arthropoda</taxon>
        <taxon>Chelicerata</taxon>
        <taxon>Arachnida</taxon>
        <taxon>Araneae</taxon>
        <taxon>Araneomorphae</taxon>
        <taxon>Entelegynae</taxon>
        <taxon>Araneoidea</taxon>
        <taxon>Araneidae</taxon>
        <taxon>Caerostris</taxon>
    </lineage>
</organism>
<name>A0AAV4WYS6_CAEEX</name>
<evidence type="ECO:0000256" key="1">
    <source>
        <dbReference type="ARBA" id="ARBA00006545"/>
    </source>
</evidence>
<dbReference type="PANTHER" id="PTHR16166:SF93">
    <property type="entry name" value="INTERMEMBRANE LIPID TRANSFER PROTEIN VPS13"/>
    <property type="match status" value="1"/>
</dbReference>